<dbReference type="AlphaFoldDB" id="A0AAD9JRN3"/>
<feature type="compositionally biased region" description="Basic and acidic residues" evidence="5">
    <location>
        <begin position="494"/>
        <end position="504"/>
    </location>
</feature>
<evidence type="ECO:0000256" key="1">
    <source>
        <dbReference type="ARBA" id="ARBA00022723"/>
    </source>
</evidence>
<organism evidence="7 8">
    <name type="scientific">Paralvinella palmiformis</name>
    <dbReference type="NCBI Taxonomy" id="53620"/>
    <lineage>
        <taxon>Eukaryota</taxon>
        <taxon>Metazoa</taxon>
        <taxon>Spiralia</taxon>
        <taxon>Lophotrochozoa</taxon>
        <taxon>Annelida</taxon>
        <taxon>Polychaeta</taxon>
        <taxon>Sedentaria</taxon>
        <taxon>Canalipalpata</taxon>
        <taxon>Terebellida</taxon>
        <taxon>Terebelliformia</taxon>
        <taxon>Alvinellidae</taxon>
        <taxon>Paralvinella</taxon>
    </lineage>
</organism>
<evidence type="ECO:0000256" key="5">
    <source>
        <dbReference type="SAM" id="MobiDB-lite"/>
    </source>
</evidence>
<keyword evidence="3 4" id="KW-0440">LIM domain</keyword>
<dbReference type="CDD" id="cd09358">
    <property type="entry name" value="LIM_Mical_like"/>
    <property type="match status" value="1"/>
</dbReference>
<feature type="compositionally biased region" description="Polar residues" evidence="5">
    <location>
        <begin position="337"/>
        <end position="350"/>
    </location>
</feature>
<dbReference type="PROSITE" id="PS50023">
    <property type="entry name" value="LIM_DOMAIN_2"/>
    <property type="match status" value="1"/>
</dbReference>
<comment type="caution">
    <text evidence="7">The sequence shown here is derived from an EMBL/GenBank/DDBJ whole genome shotgun (WGS) entry which is preliminary data.</text>
</comment>
<feature type="region of interest" description="Disordered" evidence="5">
    <location>
        <begin position="282"/>
        <end position="512"/>
    </location>
</feature>
<evidence type="ECO:0000259" key="6">
    <source>
        <dbReference type="PROSITE" id="PS50023"/>
    </source>
</evidence>
<feature type="region of interest" description="Disordered" evidence="5">
    <location>
        <begin position="187"/>
        <end position="214"/>
    </location>
</feature>
<keyword evidence="8" id="KW-1185">Reference proteome</keyword>
<name>A0AAD9JRN3_9ANNE</name>
<dbReference type="Gene3D" id="2.10.110.10">
    <property type="entry name" value="Cysteine Rich Protein"/>
    <property type="match status" value="1"/>
</dbReference>
<feature type="compositionally biased region" description="Polar residues" evidence="5">
    <location>
        <begin position="573"/>
        <end position="582"/>
    </location>
</feature>
<dbReference type="FunFam" id="2.10.110.10:FF:000002">
    <property type="entry name" value="LIM domain and actin-binding 1"/>
    <property type="match status" value="1"/>
</dbReference>
<accession>A0AAD9JRN3</accession>
<protein>
    <recommendedName>
        <fullName evidence="6">LIM zinc-binding domain-containing protein</fullName>
    </recommendedName>
</protein>
<feature type="compositionally biased region" description="Basic and acidic residues" evidence="5">
    <location>
        <begin position="583"/>
        <end position="602"/>
    </location>
</feature>
<feature type="domain" description="LIM zinc-binding" evidence="6">
    <location>
        <begin position="52"/>
        <end position="112"/>
    </location>
</feature>
<dbReference type="PANTHER" id="PTHR24206">
    <property type="entry name" value="OS06G0237300 PROTEIN"/>
    <property type="match status" value="1"/>
</dbReference>
<dbReference type="InterPro" id="IPR001781">
    <property type="entry name" value="Znf_LIM"/>
</dbReference>
<evidence type="ECO:0000256" key="3">
    <source>
        <dbReference type="ARBA" id="ARBA00023038"/>
    </source>
</evidence>
<feature type="region of interest" description="Disordered" evidence="5">
    <location>
        <begin position="132"/>
        <end position="155"/>
    </location>
</feature>
<gene>
    <name evidence="7" type="ORF">LSH36_193g10013</name>
</gene>
<evidence type="ECO:0000256" key="4">
    <source>
        <dbReference type="PROSITE-ProRule" id="PRU00125"/>
    </source>
</evidence>
<dbReference type="Proteomes" id="UP001208570">
    <property type="component" value="Unassembled WGS sequence"/>
</dbReference>
<feature type="region of interest" description="Disordered" evidence="5">
    <location>
        <begin position="529"/>
        <end position="649"/>
    </location>
</feature>
<dbReference type="EMBL" id="JAODUP010000193">
    <property type="protein sequence ID" value="KAK2157355.1"/>
    <property type="molecule type" value="Genomic_DNA"/>
</dbReference>
<dbReference type="SUPFAM" id="SSF57716">
    <property type="entry name" value="Glucocorticoid receptor-like (DNA-binding domain)"/>
    <property type="match status" value="2"/>
</dbReference>
<dbReference type="GO" id="GO:0046872">
    <property type="term" value="F:metal ion binding"/>
    <property type="evidence" value="ECO:0007669"/>
    <property type="project" value="UniProtKB-KW"/>
</dbReference>
<evidence type="ECO:0000256" key="2">
    <source>
        <dbReference type="ARBA" id="ARBA00022833"/>
    </source>
</evidence>
<reference evidence="7" key="1">
    <citation type="journal article" date="2023" name="Mol. Biol. Evol.">
        <title>Third-Generation Sequencing Reveals the Adaptive Role of the Epigenome in Three Deep-Sea Polychaetes.</title>
        <authorList>
            <person name="Perez M."/>
            <person name="Aroh O."/>
            <person name="Sun Y."/>
            <person name="Lan Y."/>
            <person name="Juniper S.K."/>
            <person name="Young C.R."/>
            <person name="Angers B."/>
            <person name="Qian P.Y."/>
        </authorList>
    </citation>
    <scope>NUCLEOTIDE SEQUENCE</scope>
    <source>
        <strain evidence="7">P08H-3</strain>
    </source>
</reference>
<evidence type="ECO:0000313" key="8">
    <source>
        <dbReference type="Proteomes" id="UP001208570"/>
    </source>
</evidence>
<dbReference type="Pfam" id="PF00412">
    <property type="entry name" value="LIM"/>
    <property type="match status" value="1"/>
</dbReference>
<keyword evidence="1 4" id="KW-0479">Metal-binding</keyword>
<dbReference type="SMART" id="SM00132">
    <property type="entry name" value="LIM"/>
    <property type="match status" value="1"/>
</dbReference>
<evidence type="ECO:0000313" key="7">
    <source>
        <dbReference type="EMBL" id="KAK2157355.1"/>
    </source>
</evidence>
<keyword evidence="2 4" id="KW-0862">Zinc</keyword>
<feature type="compositionally biased region" description="Polar residues" evidence="5">
    <location>
        <begin position="640"/>
        <end position="649"/>
    </location>
</feature>
<dbReference type="PROSITE" id="PS00478">
    <property type="entry name" value="LIM_DOMAIN_1"/>
    <property type="match status" value="1"/>
</dbReference>
<proteinExistence type="predicted"/>
<sequence>MLHRPYTGDSGDLHRLEDTLADYQPPRRYSKKDKDTNCGPSVYITGGAGSDNMCKRCKKRVYEMEKMIADKDIYHKLCFRCLHCNRILSFGNFASIDGQPYCKPHFIELFKKRGQYDTITTESRTDVVSDGSRYDDNVPYCEDNNEDDEHTRMNSGSYKEEEAASQAYKEEPIHFEQMSSVRNMFESASKNSIDTKPTRWTKPKNAEPEPKVIQQEVPEVVAPVAEEPNEEAELPPPAITRNLVARFQGIQQNGTSVHIADRKPIHKITPPRDELAHSIEEVQKAEPESEELSEEPSSSPEIIKSGTEPYPASELPPPKLMQNVLAKFKSLEDLTTRAPTSPDRSSQKHTSPPGDHATRGSDAQVSAASSPGIKHSGSLPASTSKNMEESALVRHDTEPIQCDKTEEEKELPDEGFTKSLLAKWRSLEENALPTRHRDTSVASKRDKRSTPARAHSLPAYTRTPEKLVVAKRQPTARYQEDIKHEELEDFEDGDDRKEIVRESDNNEDQYLPPPLFIKNILAKFQSLEVEAEHQARESTPPSKKNFKWSVKEAPLISPSGIVWQEKRRRSSTDSDGQLTNHSPAHDHSYCTDDDMYDVHEQSDDAEDDVPVRADQPTNDEHELPPPSLTKNMLAKFRSLESGSESMTSP</sequence>
<feature type="compositionally biased region" description="Basic and acidic residues" evidence="5">
    <location>
        <begin position="386"/>
        <end position="407"/>
    </location>
</feature>